<dbReference type="RefSeq" id="YP_009951804.1">
    <property type="nucleotide sequence ID" value="NC_051605.1"/>
</dbReference>
<sequence>MCHQHIKCNRTAKFQRVNRTCLAALVPLVIAAASMSACTSASQTPSRSTPAATPSAASSSVLAPPQTQAAPSVISLPLSLAEKKIRVNAIDVGQHIVDGVDKERAIFDRTNWRIVAQCEQTAGGTLTVGVIKSAEFLVIQNAEQGASIADNSLSHLLNCP</sequence>
<accession>A0A222ZLN2</accession>
<evidence type="ECO:0000313" key="2">
    <source>
        <dbReference type="EMBL" id="ASR85637.1"/>
    </source>
</evidence>
<dbReference type="KEGG" id="vg:60323246"/>
<gene>
    <name evidence="2" type="primary">36</name>
    <name evidence="2" type="ORF">SEA_AMGINE_36</name>
</gene>
<keyword evidence="3" id="KW-1185">Reference proteome</keyword>
<dbReference type="Proteomes" id="UP000221202">
    <property type="component" value="Segment"/>
</dbReference>
<evidence type="ECO:0000256" key="1">
    <source>
        <dbReference type="SAM" id="MobiDB-lite"/>
    </source>
</evidence>
<feature type="region of interest" description="Disordered" evidence="1">
    <location>
        <begin position="41"/>
        <end position="64"/>
    </location>
</feature>
<name>A0A222ZLN2_9CAUD</name>
<dbReference type="GeneID" id="60323246"/>
<protein>
    <submittedName>
        <fullName evidence="2">Uncharacterized protein</fullName>
    </submittedName>
</protein>
<dbReference type="EMBL" id="MF324915">
    <property type="protein sequence ID" value="ASR85637.1"/>
    <property type="molecule type" value="Genomic_DNA"/>
</dbReference>
<proteinExistence type="predicted"/>
<reference evidence="2 3" key="1">
    <citation type="submission" date="2017-06" db="EMBL/GenBank/DDBJ databases">
        <authorList>
            <person name="Chamberlain C."/>
            <person name="Harders C."/>
            <person name="Smith S."/>
            <person name="Stukey J."/>
            <person name="Best A."/>
            <person name="Garlena R.A."/>
            <person name="Russell D.A."/>
            <person name="Pope W.H."/>
            <person name="Jacobs-Sera D."/>
            <person name="Hendrix R.W."/>
            <person name="Hatfull G.F."/>
        </authorList>
    </citation>
    <scope>NUCLEOTIDE SEQUENCE [LARGE SCALE GENOMIC DNA]</scope>
</reference>
<organism evidence="2 3">
    <name type="scientific">Mycobacterium phage Amgine</name>
    <dbReference type="NCBI Taxonomy" id="2015817"/>
    <lineage>
        <taxon>Viruses</taxon>
        <taxon>Duplodnaviria</taxon>
        <taxon>Heunggongvirae</taxon>
        <taxon>Uroviricota</taxon>
        <taxon>Caudoviricetes</taxon>
        <taxon>Weiservirinae</taxon>
        <taxon>Amginevirus</taxon>
        <taxon>Amginevirus amgine</taxon>
    </lineage>
</organism>
<evidence type="ECO:0000313" key="3">
    <source>
        <dbReference type="Proteomes" id="UP000221202"/>
    </source>
</evidence>